<evidence type="ECO:0000259" key="15">
    <source>
        <dbReference type="PROSITE" id="PS50011"/>
    </source>
</evidence>
<feature type="domain" description="Protein kinase" evidence="15">
    <location>
        <begin position="1"/>
        <end position="248"/>
    </location>
</feature>
<dbReference type="GO" id="GO:0016020">
    <property type="term" value="C:membrane"/>
    <property type="evidence" value="ECO:0007669"/>
    <property type="project" value="UniProtKB-SubCell"/>
</dbReference>
<dbReference type="SUPFAM" id="SSF56112">
    <property type="entry name" value="Protein kinase-like (PK-like)"/>
    <property type="match status" value="1"/>
</dbReference>
<dbReference type="PANTHER" id="PTHR47974">
    <property type="entry name" value="OS07G0415500 PROTEIN"/>
    <property type="match status" value="1"/>
</dbReference>
<reference evidence="16" key="1">
    <citation type="submission" date="2022-12" db="EMBL/GenBank/DDBJ databases">
        <title>Chromosome-Level Genome Assembly of Japanese Cedar (Cryptomeriajaponica D. Don).</title>
        <authorList>
            <person name="Fujino T."/>
            <person name="Yamaguchi K."/>
            <person name="Yokoyama T."/>
            <person name="Hamanaka T."/>
            <person name="Harazono Y."/>
            <person name="Kamada H."/>
            <person name="Kobayashi W."/>
            <person name="Ujino-Ihara T."/>
            <person name="Uchiyama K."/>
            <person name="Matsumoto A."/>
            <person name="Izuno A."/>
            <person name="Tsumura Y."/>
            <person name="Toyoda A."/>
            <person name="Shigenobu S."/>
            <person name="Moriguchi Y."/>
            <person name="Ueno S."/>
            <person name="Kasahara M."/>
        </authorList>
    </citation>
    <scope>NUCLEOTIDE SEQUENCE</scope>
</reference>
<evidence type="ECO:0000256" key="12">
    <source>
        <dbReference type="ARBA" id="ARBA00047899"/>
    </source>
</evidence>
<evidence type="ECO:0000313" key="17">
    <source>
        <dbReference type="Proteomes" id="UP001234787"/>
    </source>
</evidence>
<evidence type="ECO:0000256" key="6">
    <source>
        <dbReference type="ARBA" id="ARBA00022729"/>
    </source>
</evidence>
<evidence type="ECO:0000256" key="13">
    <source>
        <dbReference type="ARBA" id="ARBA00048679"/>
    </source>
</evidence>
<evidence type="ECO:0000256" key="8">
    <source>
        <dbReference type="ARBA" id="ARBA00022777"/>
    </source>
</evidence>
<keyword evidence="11" id="KW-0472">Membrane</keyword>
<evidence type="ECO:0000256" key="11">
    <source>
        <dbReference type="ARBA" id="ARBA00023136"/>
    </source>
</evidence>
<dbReference type="EC" id="2.7.11.1" evidence="2"/>
<comment type="subcellular location">
    <subcellularLocation>
        <location evidence="1">Membrane</location>
        <topology evidence="1">Single-pass membrane protein</topology>
    </subcellularLocation>
</comment>
<dbReference type="Proteomes" id="UP001234787">
    <property type="component" value="Unassembled WGS sequence"/>
</dbReference>
<dbReference type="InterPro" id="IPR000719">
    <property type="entry name" value="Prot_kinase_dom"/>
</dbReference>
<comment type="catalytic activity">
    <reaction evidence="12">
        <text>L-threonyl-[protein] + ATP = O-phospho-L-threonyl-[protein] + ADP + H(+)</text>
        <dbReference type="Rhea" id="RHEA:46608"/>
        <dbReference type="Rhea" id="RHEA-COMP:11060"/>
        <dbReference type="Rhea" id="RHEA-COMP:11605"/>
        <dbReference type="ChEBI" id="CHEBI:15378"/>
        <dbReference type="ChEBI" id="CHEBI:30013"/>
        <dbReference type="ChEBI" id="CHEBI:30616"/>
        <dbReference type="ChEBI" id="CHEBI:61977"/>
        <dbReference type="ChEBI" id="CHEBI:456216"/>
        <dbReference type="EC" id="2.7.11.1"/>
    </reaction>
</comment>
<dbReference type="EMBL" id="BSEH01000221">
    <property type="protein sequence ID" value="GLJ57952.1"/>
    <property type="molecule type" value="Genomic_DNA"/>
</dbReference>
<evidence type="ECO:0000256" key="7">
    <source>
        <dbReference type="ARBA" id="ARBA00022741"/>
    </source>
</evidence>
<keyword evidence="6" id="KW-0732">Signal</keyword>
<evidence type="ECO:0000256" key="5">
    <source>
        <dbReference type="ARBA" id="ARBA00022692"/>
    </source>
</evidence>
<dbReference type="GO" id="GO:0005524">
    <property type="term" value="F:ATP binding"/>
    <property type="evidence" value="ECO:0007669"/>
    <property type="project" value="UniProtKB-KW"/>
</dbReference>
<keyword evidence="7" id="KW-0547">Nucleotide-binding</keyword>
<dbReference type="SMART" id="SM00220">
    <property type="entry name" value="S_TKc"/>
    <property type="match status" value="1"/>
</dbReference>
<dbReference type="InterPro" id="IPR011009">
    <property type="entry name" value="Kinase-like_dom_sf"/>
</dbReference>
<proteinExistence type="predicted"/>
<keyword evidence="9" id="KW-0067">ATP-binding</keyword>
<keyword evidence="8" id="KW-0418">Kinase</keyword>
<keyword evidence="3" id="KW-0723">Serine/threonine-protein kinase</keyword>
<sequence length="248" mass="28066">MKCSRQDEKQFRAEISSLGNIQHVNFVRLRRFCAKGSRQLLVYDYMPKGSLNSLLFTGSSKSKREVVDWKTQFEIALGTARGLLYLHEECRDHIIHCDVKLENILPDGDLSPNLVDFGLAKLVGRDFSHVPTTTRGTRGYLAPEWISCLPITPKVDVYSFGMTLLEIISGRRNLDLKVQDSSLVYFPPWPATQIQQGNTMNIVEEGVAEEANMEEMLEGKVEPQTPQVMDRPVDRSDTSSITYSHVTN</sequence>
<accession>A0AAD3RNN9</accession>
<evidence type="ECO:0000256" key="4">
    <source>
        <dbReference type="ARBA" id="ARBA00022679"/>
    </source>
</evidence>
<dbReference type="PANTHER" id="PTHR47974:SF19">
    <property type="entry name" value="RECEPTOR-LIKE SERINE_THREONINE-PROTEIN KINASE"/>
    <property type="match status" value="1"/>
</dbReference>
<keyword evidence="5" id="KW-0812">Transmembrane</keyword>
<name>A0AAD3RNN9_CRYJA</name>
<gene>
    <name evidence="16" type="ORF">SUGI_1392430</name>
</gene>
<keyword evidence="17" id="KW-1185">Reference proteome</keyword>
<evidence type="ECO:0000256" key="10">
    <source>
        <dbReference type="ARBA" id="ARBA00022989"/>
    </source>
</evidence>
<protein>
    <recommendedName>
        <fullName evidence="2">non-specific serine/threonine protein kinase</fullName>
        <ecNumber evidence="2">2.7.11.1</ecNumber>
    </recommendedName>
</protein>
<evidence type="ECO:0000313" key="16">
    <source>
        <dbReference type="EMBL" id="GLJ57952.1"/>
    </source>
</evidence>
<dbReference type="GO" id="GO:0004674">
    <property type="term" value="F:protein serine/threonine kinase activity"/>
    <property type="evidence" value="ECO:0007669"/>
    <property type="project" value="UniProtKB-KW"/>
</dbReference>
<evidence type="ECO:0000256" key="1">
    <source>
        <dbReference type="ARBA" id="ARBA00004167"/>
    </source>
</evidence>
<dbReference type="PROSITE" id="PS50011">
    <property type="entry name" value="PROTEIN_KINASE_DOM"/>
    <property type="match status" value="1"/>
</dbReference>
<organism evidence="16 17">
    <name type="scientific">Cryptomeria japonica</name>
    <name type="common">Japanese cedar</name>
    <name type="synonym">Cupressus japonica</name>
    <dbReference type="NCBI Taxonomy" id="3369"/>
    <lineage>
        <taxon>Eukaryota</taxon>
        <taxon>Viridiplantae</taxon>
        <taxon>Streptophyta</taxon>
        <taxon>Embryophyta</taxon>
        <taxon>Tracheophyta</taxon>
        <taxon>Spermatophyta</taxon>
        <taxon>Pinopsida</taxon>
        <taxon>Pinidae</taxon>
        <taxon>Conifers II</taxon>
        <taxon>Cupressales</taxon>
        <taxon>Cupressaceae</taxon>
        <taxon>Cryptomeria</taxon>
    </lineage>
</organism>
<evidence type="ECO:0000256" key="3">
    <source>
        <dbReference type="ARBA" id="ARBA00022527"/>
    </source>
</evidence>
<dbReference type="Gene3D" id="1.10.510.10">
    <property type="entry name" value="Transferase(Phosphotransferase) domain 1"/>
    <property type="match status" value="1"/>
</dbReference>
<dbReference type="Pfam" id="PF00069">
    <property type="entry name" value="Pkinase"/>
    <property type="match status" value="1"/>
</dbReference>
<comment type="caution">
    <text evidence="16">The sequence shown here is derived from an EMBL/GenBank/DDBJ whole genome shotgun (WGS) entry which is preliminary data.</text>
</comment>
<feature type="compositionally biased region" description="Polar residues" evidence="14">
    <location>
        <begin position="238"/>
        <end position="248"/>
    </location>
</feature>
<evidence type="ECO:0000256" key="2">
    <source>
        <dbReference type="ARBA" id="ARBA00012513"/>
    </source>
</evidence>
<keyword evidence="10" id="KW-1133">Transmembrane helix</keyword>
<keyword evidence="4" id="KW-0808">Transferase</keyword>
<dbReference type="AlphaFoldDB" id="A0AAD3RNN9"/>
<evidence type="ECO:0000256" key="14">
    <source>
        <dbReference type="SAM" id="MobiDB-lite"/>
    </source>
</evidence>
<feature type="region of interest" description="Disordered" evidence="14">
    <location>
        <begin position="220"/>
        <end position="248"/>
    </location>
</feature>
<evidence type="ECO:0000256" key="9">
    <source>
        <dbReference type="ARBA" id="ARBA00022840"/>
    </source>
</evidence>
<dbReference type="FunFam" id="1.10.510.10:FF:001023">
    <property type="entry name" value="Os07g0541700 protein"/>
    <property type="match status" value="1"/>
</dbReference>
<dbReference type="Gene3D" id="3.30.200.20">
    <property type="entry name" value="Phosphorylase Kinase, domain 1"/>
    <property type="match status" value="1"/>
</dbReference>
<comment type="catalytic activity">
    <reaction evidence="13">
        <text>L-seryl-[protein] + ATP = O-phospho-L-seryl-[protein] + ADP + H(+)</text>
        <dbReference type="Rhea" id="RHEA:17989"/>
        <dbReference type="Rhea" id="RHEA-COMP:9863"/>
        <dbReference type="Rhea" id="RHEA-COMP:11604"/>
        <dbReference type="ChEBI" id="CHEBI:15378"/>
        <dbReference type="ChEBI" id="CHEBI:29999"/>
        <dbReference type="ChEBI" id="CHEBI:30616"/>
        <dbReference type="ChEBI" id="CHEBI:83421"/>
        <dbReference type="ChEBI" id="CHEBI:456216"/>
        <dbReference type="EC" id="2.7.11.1"/>
    </reaction>
</comment>